<dbReference type="PROSITE" id="PS50994">
    <property type="entry name" value="INTEGRASE"/>
    <property type="match status" value="1"/>
</dbReference>
<name>A0ABN9YJF3_9DINO</name>
<reference evidence="3" key="1">
    <citation type="submission" date="2023-10" db="EMBL/GenBank/DDBJ databases">
        <authorList>
            <person name="Chen Y."/>
            <person name="Shah S."/>
            <person name="Dougan E. K."/>
            <person name="Thang M."/>
            <person name="Chan C."/>
        </authorList>
    </citation>
    <scope>NUCLEOTIDE SEQUENCE [LARGE SCALE GENOMIC DNA]</scope>
</reference>
<dbReference type="InterPro" id="IPR012337">
    <property type="entry name" value="RNaseH-like_sf"/>
</dbReference>
<dbReference type="InterPro" id="IPR036397">
    <property type="entry name" value="RNaseH_sf"/>
</dbReference>
<evidence type="ECO:0000259" key="2">
    <source>
        <dbReference type="PROSITE" id="PS50994"/>
    </source>
</evidence>
<evidence type="ECO:0000313" key="4">
    <source>
        <dbReference type="Proteomes" id="UP001189429"/>
    </source>
</evidence>
<evidence type="ECO:0000256" key="1">
    <source>
        <dbReference type="SAM" id="SignalP"/>
    </source>
</evidence>
<dbReference type="EMBL" id="CAUYUJ010022656">
    <property type="protein sequence ID" value="CAK0911859.1"/>
    <property type="molecule type" value="Genomic_DNA"/>
</dbReference>
<keyword evidence="4" id="KW-1185">Reference proteome</keyword>
<feature type="signal peptide" evidence="1">
    <location>
        <begin position="1"/>
        <end position="15"/>
    </location>
</feature>
<sequence>MQQIFFGALIGTAAAASVAASAGSPSVKGPTNGGVISTSELDGYLNSGATYANTSTAKDTSHQQSVNSDIDLRPSGEVFMLWREREDELAPPRSKCSCCGASNRTKWGCSCTGGKSHQCLKMVEPEDPQAVDIRSQDVAMRWRRLATKLAKTDPEGPWEFLPNEKDTMLDDSELPEDLQKFYQVKERIDEGIYQNVATDMIELPKTKRVDLMEVCCPETRLVLSPPCTADCPIQNLNQKTEDQRKKLMNKIRQARRIQRNCLLLYEEAKKILDCHIDLEQPWNSRSWKHSPSLKKMRSEMHETIIHGCACGLRDVRSGLLMKKGWRVCPTDSEFGGKLGRHCSNRPGPADNRHHRAIEDGPVVAQTAYNPPALCKAWAKHILKKNDSVQFGMEIFTSLEQIPEEDDTEMPDAEDDPEDIEMEDAATTLKGLGLDSDLSRKETLEIEQRLSRLRRNLGHPSNRTLYKILKASGAPTQVLKLALEFKCHGCHVGKLPQAVRVASGVEIPGVLEVLASDGLEWLSPDQSSHFMTLDLDEGSGLTSVKYHGKKGDRSSNRTAKEVISTWESWCTHYRRPSLLRLDAEGCHCSQAVAEWTSDNGIEMWIAPGEAHWLMGKVERRIQLFKRLMTKMAHHDPECSVDELVSWAVSAINSMDKVGNHSPFAHALGASGMPASNNPFAIIDDDSGETQEQRRLLARKSYLECEYAERRRHAENARNRVYQLWNPGDLVYFWRDGKGRENRPGKKGGWYGPARVLVQEKRHVDGRTRVTSVVWISHGNTLIRCAPRTTPSRIGS</sequence>
<feature type="chain" id="PRO_5046177203" description="Integrase catalytic domain-containing protein" evidence="1">
    <location>
        <begin position="16"/>
        <end position="794"/>
    </location>
</feature>
<dbReference type="Gene3D" id="3.30.420.10">
    <property type="entry name" value="Ribonuclease H-like superfamily/Ribonuclease H"/>
    <property type="match status" value="1"/>
</dbReference>
<protein>
    <recommendedName>
        <fullName evidence="2">Integrase catalytic domain-containing protein</fullName>
    </recommendedName>
</protein>
<feature type="domain" description="Integrase catalytic" evidence="2">
    <location>
        <begin position="503"/>
        <end position="685"/>
    </location>
</feature>
<proteinExistence type="predicted"/>
<dbReference type="InterPro" id="IPR001584">
    <property type="entry name" value="Integrase_cat-core"/>
</dbReference>
<accession>A0ABN9YJF3</accession>
<keyword evidence="1" id="KW-0732">Signal</keyword>
<organism evidence="3 4">
    <name type="scientific">Prorocentrum cordatum</name>
    <dbReference type="NCBI Taxonomy" id="2364126"/>
    <lineage>
        <taxon>Eukaryota</taxon>
        <taxon>Sar</taxon>
        <taxon>Alveolata</taxon>
        <taxon>Dinophyceae</taxon>
        <taxon>Prorocentrales</taxon>
        <taxon>Prorocentraceae</taxon>
        <taxon>Prorocentrum</taxon>
    </lineage>
</organism>
<dbReference type="SUPFAM" id="SSF53098">
    <property type="entry name" value="Ribonuclease H-like"/>
    <property type="match status" value="1"/>
</dbReference>
<evidence type="ECO:0000313" key="3">
    <source>
        <dbReference type="EMBL" id="CAK0911859.1"/>
    </source>
</evidence>
<gene>
    <name evidence="3" type="ORF">PCOR1329_LOCUS85605</name>
</gene>
<comment type="caution">
    <text evidence="3">The sequence shown here is derived from an EMBL/GenBank/DDBJ whole genome shotgun (WGS) entry which is preliminary data.</text>
</comment>
<dbReference type="Proteomes" id="UP001189429">
    <property type="component" value="Unassembled WGS sequence"/>
</dbReference>